<dbReference type="PANTHER" id="PTHR43201:SF5">
    <property type="entry name" value="MEDIUM-CHAIN ACYL-COA LIGASE ACSF2, MITOCHONDRIAL"/>
    <property type="match status" value="1"/>
</dbReference>
<protein>
    <submittedName>
        <fullName evidence="5">Acyl--CoA ligase</fullName>
    </submittedName>
</protein>
<dbReference type="Gene3D" id="3.30.300.30">
    <property type="match status" value="1"/>
</dbReference>
<dbReference type="KEGG" id="rher:EHE19_002690"/>
<evidence type="ECO:0000313" key="5">
    <source>
        <dbReference type="EMBL" id="QNU67455.1"/>
    </source>
</evidence>
<dbReference type="InterPro" id="IPR000873">
    <property type="entry name" value="AMP-dep_synth/lig_dom"/>
</dbReference>
<dbReference type="Gene3D" id="3.40.50.12780">
    <property type="entry name" value="N-terminal domain of ligase-like"/>
    <property type="match status" value="1"/>
</dbReference>
<dbReference type="InterPro" id="IPR042099">
    <property type="entry name" value="ANL_N_sf"/>
</dbReference>
<dbReference type="SUPFAM" id="SSF56801">
    <property type="entry name" value="Acetyl-CoA synthetase-like"/>
    <property type="match status" value="1"/>
</dbReference>
<dbReference type="GO" id="GO:0006631">
    <property type="term" value="P:fatty acid metabolic process"/>
    <property type="evidence" value="ECO:0007669"/>
    <property type="project" value="TreeGrafter"/>
</dbReference>
<keyword evidence="2 5" id="KW-0436">Ligase</keyword>
<dbReference type="Pfam" id="PF13193">
    <property type="entry name" value="AMP-binding_C"/>
    <property type="match status" value="1"/>
</dbReference>
<proteinExistence type="inferred from homology"/>
<dbReference type="PANTHER" id="PTHR43201">
    <property type="entry name" value="ACYL-COA SYNTHETASE"/>
    <property type="match status" value="1"/>
</dbReference>
<evidence type="ECO:0000256" key="2">
    <source>
        <dbReference type="ARBA" id="ARBA00022598"/>
    </source>
</evidence>
<gene>
    <name evidence="5" type="ORF">EHE19_002690</name>
</gene>
<evidence type="ECO:0000259" key="3">
    <source>
        <dbReference type="Pfam" id="PF00501"/>
    </source>
</evidence>
<name>A0A4U7JHM6_9FIRM</name>
<evidence type="ECO:0000259" key="4">
    <source>
        <dbReference type="Pfam" id="PF13193"/>
    </source>
</evidence>
<dbReference type="RefSeq" id="WP_137697797.1">
    <property type="nucleotide sequence ID" value="NZ_CP061336.1"/>
</dbReference>
<dbReference type="Pfam" id="PF00501">
    <property type="entry name" value="AMP-binding"/>
    <property type="match status" value="1"/>
</dbReference>
<keyword evidence="6" id="KW-1185">Reference proteome</keyword>
<dbReference type="AlphaFoldDB" id="A0A4U7JHM6"/>
<dbReference type="GO" id="GO:0031956">
    <property type="term" value="F:medium-chain fatty acid-CoA ligase activity"/>
    <property type="evidence" value="ECO:0007669"/>
    <property type="project" value="TreeGrafter"/>
</dbReference>
<dbReference type="EMBL" id="CP061336">
    <property type="protein sequence ID" value="QNU67455.1"/>
    <property type="molecule type" value="Genomic_DNA"/>
</dbReference>
<sequence>MNYSPWSLFSESCNKFPNNIMLIHGNSQFTYAQMMELVLKASDFIDSMDFKIGGIFLPNSPQLITYMFALNKQNKLVVPLSYQLKGESLFRRINYADIEFLVTDKNGFDEVSKIKDRLQIKYLIVLENEFDVQVYKFDSEKIITEDIKEGTFGICFTGGSTAEPKGVVLSNYAVSGNALAVADVLQFTSEDSFLIARPLTQAGPIASDLFMAISCGACVILLNDLYHPAIFLKTIQELRPTTTYLVRTMMVQIFDYPFLDRFDISSIKRIILGAMITPESVFLKTTEKFKNAIVYNAYGLSEASVRVSFACSEDLLAYPGTVGRPIKGCDVTIYRDDGSVCEADEIGEIFVRTDYIMDGYYKCKDKTLEAITDKGLRTRDKGYKNKEGMLFIVGRTDDLINQGGNNVYPIEIEQILLMNPLIREAVVIGIDDEKLGQKIIALVRVAEGENVLVQDLYKWCRANLEDRKIPREIVIVEKMPRNEMGKLNKNILRSFYIDQIQNRRS</sequence>
<evidence type="ECO:0000256" key="1">
    <source>
        <dbReference type="ARBA" id="ARBA00006432"/>
    </source>
</evidence>
<feature type="domain" description="AMP-dependent synthetase/ligase" evidence="3">
    <location>
        <begin position="9"/>
        <end position="361"/>
    </location>
</feature>
<dbReference type="Proteomes" id="UP000306409">
    <property type="component" value="Chromosome"/>
</dbReference>
<feature type="domain" description="AMP-binding enzyme C-terminal" evidence="4">
    <location>
        <begin position="411"/>
        <end position="486"/>
    </location>
</feature>
<organism evidence="5 6">
    <name type="scientific">Ruminiclostridium herbifermentans</name>
    <dbReference type="NCBI Taxonomy" id="2488810"/>
    <lineage>
        <taxon>Bacteria</taxon>
        <taxon>Bacillati</taxon>
        <taxon>Bacillota</taxon>
        <taxon>Clostridia</taxon>
        <taxon>Eubacteriales</taxon>
        <taxon>Oscillospiraceae</taxon>
        <taxon>Ruminiclostridium</taxon>
    </lineage>
</organism>
<dbReference type="InterPro" id="IPR045851">
    <property type="entry name" value="AMP-bd_C_sf"/>
</dbReference>
<dbReference type="InterPro" id="IPR025110">
    <property type="entry name" value="AMP-bd_C"/>
</dbReference>
<reference evidence="5 6" key="1">
    <citation type="submission" date="2020-09" db="EMBL/GenBank/DDBJ databases">
        <title>Characterization and genome sequencing of Ruminiclostridium sp. nov. MA18.</title>
        <authorList>
            <person name="Rettenmaier R."/>
            <person name="Kowollik M.-L."/>
            <person name="Liebl W."/>
            <person name="Zverlov V."/>
        </authorList>
    </citation>
    <scope>NUCLEOTIDE SEQUENCE [LARGE SCALE GENOMIC DNA]</scope>
    <source>
        <strain evidence="5 6">MA18</strain>
    </source>
</reference>
<accession>A0A4U7JHM6</accession>
<comment type="similarity">
    <text evidence="1">Belongs to the ATP-dependent AMP-binding enzyme family.</text>
</comment>
<dbReference type="OrthoDB" id="9778383at2"/>
<dbReference type="CDD" id="cd04433">
    <property type="entry name" value="AFD_class_I"/>
    <property type="match status" value="1"/>
</dbReference>
<evidence type="ECO:0000313" key="6">
    <source>
        <dbReference type="Proteomes" id="UP000306409"/>
    </source>
</evidence>